<feature type="domain" description="Glycoside hydrolase 123 catalytic" evidence="1">
    <location>
        <begin position="210"/>
        <end position="517"/>
    </location>
</feature>
<comment type="caution">
    <text evidence="3">The sequence shown here is derived from an EMBL/GenBank/DDBJ whole genome shotgun (WGS) entry which is preliminary data.</text>
</comment>
<dbReference type="AlphaFoldDB" id="A0A5J4QWY2"/>
<organism evidence="3">
    <name type="scientific">termite gut metagenome</name>
    <dbReference type="NCBI Taxonomy" id="433724"/>
    <lineage>
        <taxon>unclassified sequences</taxon>
        <taxon>metagenomes</taxon>
        <taxon>organismal metagenomes</taxon>
    </lineage>
</organism>
<dbReference type="InterPro" id="IPR025150">
    <property type="entry name" value="GH123_cat"/>
</dbReference>
<name>A0A5J4QWY2_9ZZZZ</name>
<evidence type="ECO:0000259" key="2">
    <source>
        <dbReference type="Pfam" id="PF22680"/>
    </source>
</evidence>
<protein>
    <submittedName>
        <fullName evidence="3">Uncharacterized protein</fullName>
    </submittedName>
</protein>
<gene>
    <name evidence="3" type="ORF">EZS27_024509</name>
</gene>
<dbReference type="PROSITE" id="PS51257">
    <property type="entry name" value="PROKAR_LIPOPROTEIN"/>
    <property type="match status" value="1"/>
</dbReference>
<evidence type="ECO:0000313" key="3">
    <source>
        <dbReference type="EMBL" id="KAA6326376.1"/>
    </source>
</evidence>
<dbReference type="Pfam" id="PF22680">
    <property type="entry name" value="Glyco_hydro_123_N_2"/>
    <property type="match status" value="1"/>
</dbReference>
<proteinExistence type="predicted"/>
<dbReference type="Pfam" id="PF13320">
    <property type="entry name" value="GH123_cat"/>
    <property type="match status" value="1"/>
</dbReference>
<reference evidence="3" key="1">
    <citation type="submission" date="2019-03" db="EMBL/GenBank/DDBJ databases">
        <title>Single cell metagenomics reveals metabolic interactions within the superorganism composed of flagellate Streblomastix strix and complex community of Bacteroidetes bacteria on its surface.</title>
        <authorList>
            <person name="Treitli S.C."/>
            <person name="Kolisko M."/>
            <person name="Husnik F."/>
            <person name="Keeling P."/>
            <person name="Hampl V."/>
        </authorList>
    </citation>
    <scope>NUCLEOTIDE SEQUENCE</scope>
    <source>
        <strain evidence="3">STM</strain>
    </source>
</reference>
<accession>A0A5J4QWY2</accession>
<dbReference type="InterPro" id="IPR053850">
    <property type="entry name" value="Glyco_hydro_123_N_2"/>
</dbReference>
<feature type="domain" description="Glycoside hydrolase 123 N-terminal" evidence="2">
    <location>
        <begin position="47"/>
        <end position="178"/>
    </location>
</feature>
<evidence type="ECO:0000259" key="1">
    <source>
        <dbReference type="Pfam" id="PF13320"/>
    </source>
</evidence>
<dbReference type="EMBL" id="SNRY01002177">
    <property type="protein sequence ID" value="KAA6326376.1"/>
    <property type="molecule type" value="Genomic_DNA"/>
</dbReference>
<sequence length="555" mass="63073">MKSLNINKVFLLFCCLISISCGNNDIPPIDNPEKQSFQGSFESKFMRYASGQVYKGEIQTVWTDTAWINDRIHKQLVVWIDKGGSIENVSYDISNLQGTSSTIASSNVSLRFLQYVFGDAISKECGEHTSRTVVQIADALSPTPVNRISQEDPVKIWVTVNIPSGTKPDLYASTIKVKAEGGEQIFNLNILVTEHTLPSVKDWSFHLDLWQFPFQLASLCNVQPFSNEYFTLQEPFYKLLADAGQKAITTYIKDGAFLQDQTMVKWTKEASGQWQFDYSNFDKYVEKMMSWDIEKQINCFSLVGWNTSTGYFDAASNSYKQIDLTPESSDFEIVWTVFLNSFKNHLKSKGWFEKAVLYMDEIKESQMSKVVAFIKANDANWKIGLASSRINAAIERDLYDYSILLGYNKVFMSSVSTFYTSCSQKFPNNYVTLENNPAEMTWMAWHAAAMKYNGYLRWAYDYWTKSDPLNIQDGSNSAGDFSMIYRSNNTLSNQALSSIRLELLREGIQDYEKMKILSDVQLNTEVKKFNVASGINALGVVCKGQSLIKTLSVKK</sequence>